<comment type="caution">
    <text evidence="1">The sequence shown here is derived from an EMBL/GenBank/DDBJ whole genome shotgun (WGS) entry which is preliminary data.</text>
</comment>
<evidence type="ECO:0000313" key="2">
    <source>
        <dbReference type="Proteomes" id="UP001474421"/>
    </source>
</evidence>
<accession>A0AAW1AVD0</accession>
<keyword evidence="2" id="KW-1185">Reference proteome</keyword>
<proteinExistence type="predicted"/>
<reference evidence="1 2" key="1">
    <citation type="journal article" date="2024" name="Proc. Natl. Acad. Sci. U.S.A.">
        <title>The genetic regulatory architecture and epigenomic basis for age-related changes in rattlesnake venom.</title>
        <authorList>
            <person name="Hogan M.P."/>
            <person name="Holding M.L."/>
            <person name="Nystrom G.S."/>
            <person name="Colston T.J."/>
            <person name="Bartlett D.A."/>
            <person name="Mason A.J."/>
            <person name="Ellsworth S.A."/>
            <person name="Rautsaw R.M."/>
            <person name="Lawrence K.C."/>
            <person name="Strickland J.L."/>
            <person name="He B."/>
            <person name="Fraser P."/>
            <person name="Margres M.J."/>
            <person name="Gilbert D.M."/>
            <person name="Gibbs H.L."/>
            <person name="Parkinson C.L."/>
            <person name="Rokyta D.R."/>
        </authorList>
    </citation>
    <scope>NUCLEOTIDE SEQUENCE [LARGE SCALE GENOMIC DNA]</scope>
    <source>
        <strain evidence="1">DRR0105</strain>
    </source>
</reference>
<evidence type="ECO:0000313" key="1">
    <source>
        <dbReference type="EMBL" id="KAK9393743.1"/>
    </source>
</evidence>
<sequence length="49" mass="5834">MNIEQQLCLALSQVINMKYRRYWTHDLDYVLFSVMERLSIVRSLKGGTL</sequence>
<dbReference type="AlphaFoldDB" id="A0AAW1AVD0"/>
<organism evidence="1 2">
    <name type="scientific">Crotalus adamanteus</name>
    <name type="common">Eastern diamondback rattlesnake</name>
    <dbReference type="NCBI Taxonomy" id="8729"/>
    <lineage>
        <taxon>Eukaryota</taxon>
        <taxon>Metazoa</taxon>
        <taxon>Chordata</taxon>
        <taxon>Craniata</taxon>
        <taxon>Vertebrata</taxon>
        <taxon>Euteleostomi</taxon>
        <taxon>Lepidosauria</taxon>
        <taxon>Squamata</taxon>
        <taxon>Bifurcata</taxon>
        <taxon>Unidentata</taxon>
        <taxon>Episquamata</taxon>
        <taxon>Toxicofera</taxon>
        <taxon>Serpentes</taxon>
        <taxon>Colubroidea</taxon>
        <taxon>Viperidae</taxon>
        <taxon>Crotalinae</taxon>
        <taxon>Crotalus</taxon>
    </lineage>
</organism>
<gene>
    <name evidence="1" type="ORF">NXF25_016195</name>
</gene>
<protein>
    <submittedName>
        <fullName evidence="1">Uncharacterized protein</fullName>
    </submittedName>
</protein>
<name>A0AAW1AVD0_CROAD</name>
<dbReference type="Proteomes" id="UP001474421">
    <property type="component" value="Unassembled WGS sequence"/>
</dbReference>
<dbReference type="EMBL" id="JAOTOJ010000013">
    <property type="protein sequence ID" value="KAK9393743.1"/>
    <property type="molecule type" value="Genomic_DNA"/>
</dbReference>
<feature type="non-terminal residue" evidence="1">
    <location>
        <position position="49"/>
    </location>
</feature>